<keyword evidence="2" id="KW-1185">Reference proteome</keyword>
<reference evidence="1 2" key="1">
    <citation type="submission" date="2016-10" db="EMBL/GenBank/DDBJ databases">
        <authorList>
            <person name="de Groot N.N."/>
        </authorList>
    </citation>
    <scope>NUCLEOTIDE SEQUENCE [LARGE SCALE GENOMIC DNA]</scope>
    <source>
        <strain evidence="1 2">NE2</strain>
    </source>
</reference>
<sequence>MVPRAAGGGFPGRGLSPQIHKDYTAADFLTYIRSRLFNSDLGLLAAVS</sequence>
<dbReference type="AlphaFoldDB" id="A0A1I3XZQ1"/>
<protein>
    <submittedName>
        <fullName evidence="1">Uncharacterized protein</fullName>
    </submittedName>
</protein>
<dbReference type="EMBL" id="FOSN01000004">
    <property type="protein sequence ID" value="SFK24531.1"/>
    <property type="molecule type" value="Genomic_DNA"/>
</dbReference>
<accession>A0A1I3XZQ1</accession>
<evidence type="ECO:0000313" key="1">
    <source>
        <dbReference type="EMBL" id="SFK24531.1"/>
    </source>
</evidence>
<gene>
    <name evidence="1" type="ORF">SAMN05444581_104169</name>
</gene>
<dbReference type="Proteomes" id="UP000198755">
    <property type="component" value="Unassembled WGS sequence"/>
</dbReference>
<evidence type="ECO:0000313" key="2">
    <source>
        <dbReference type="Proteomes" id="UP000198755"/>
    </source>
</evidence>
<organism evidence="1 2">
    <name type="scientific">Methylocapsa palsarum</name>
    <dbReference type="NCBI Taxonomy" id="1612308"/>
    <lineage>
        <taxon>Bacteria</taxon>
        <taxon>Pseudomonadati</taxon>
        <taxon>Pseudomonadota</taxon>
        <taxon>Alphaproteobacteria</taxon>
        <taxon>Hyphomicrobiales</taxon>
        <taxon>Beijerinckiaceae</taxon>
        <taxon>Methylocapsa</taxon>
    </lineage>
</organism>
<proteinExistence type="predicted"/>
<dbReference type="RefSeq" id="WP_175492520.1">
    <property type="nucleotide sequence ID" value="NZ_FOSN01000004.1"/>
</dbReference>
<name>A0A1I3XZQ1_9HYPH</name>